<reference evidence="1 2" key="1">
    <citation type="submission" date="2016-08" db="EMBL/GenBank/DDBJ databases">
        <title>A novel genetic cassette of butanologenic Thermoanaerobacterium thermosaccharolyticum that directly convert cellulose to butanol.</title>
        <authorList>
            <person name="Li T."/>
            <person name="He J."/>
        </authorList>
    </citation>
    <scope>NUCLEOTIDE SEQUENCE [LARGE SCALE GENOMIC DNA]</scope>
    <source>
        <strain evidence="1 2">TG57</strain>
    </source>
</reference>
<name>A0A223HYB9_THETR</name>
<organism evidence="1 2">
    <name type="scientific">Thermoanaerobacterium thermosaccharolyticum</name>
    <name type="common">Clostridium thermosaccharolyticum</name>
    <dbReference type="NCBI Taxonomy" id="1517"/>
    <lineage>
        <taxon>Bacteria</taxon>
        <taxon>Bacillati</taxon>
        <taxon>Bacillota</taxon>
        <taxon>Clostridia</taxon>
        <taxon>Thermoanaerobacterales</taxon>
        <taxon>Thermoanaerobacteraceae</taxon>
        <taxon>Thermoanaerobacterium</taxon>
    </lineage>
</organism>
<evidence type="ECO:0000313" key="1">
    <source>
        <dbReference type="EMBL" id="AST57476.1"/>
    </source>
</evidence>
<dbReference type="EMBL" id="CP016893">
    <property type="protein sequence ID" value="AST57476.1"/>
    <property type="molecule type" value="Genomic_DNA"/>
</dbReference>
<dbReference type="AlphaFoldDB" id="A0A223HYB9"/>
<gene>
    <name evidence="1" type="ORF">Thert_01419</name>
</gene>
<evidence type="ECO:0000313" key="2">
    <source>
        <dbReference type="Proteomes" id="UP000214975"/>
    </source>
</evidence>
<proteinExistence type="predicted"/>
<sequence>MQINEQTLIFVVNIAKEKHVARAEDFRGIKHGKTLSFTNK</sequence>
<protein>
    <submittedName>
        <fullName evidence="1">Transposase</fullName>
    </submittedName>
</protein>
<accession>A0A223HYB9</accession>
<dbReference type="Proteomes" id="UP000214975">
    <property type="component" value="Chromosome"/>
</dbReference>